<feature type="non-terminal residue" evidence="3">
    <location>
        <position position="1"/>
    </location>
</feature>
<dbReference type="InterPro" id="IPR001878">
    <property type="entry name" value="Znf_CCHC"/>
</dbReference>
<feature type="non-terminal residue" evidence="3">
    <location>
        <position position="288"/>
    </location>
</feature>
<gene>
    <name evidence="3" type="primary">pol-L21</name>
    <name evidence="3" type="ORF">Hamer_G015827</name>
</gene>
<evidence type="ECO:0000313" key="3">
    <source>
        <dbReference type="EMBL" id="KAG7156903.1"/>
    </source>
</evidence>
<organism evidence="3 4">
    <name type="scientific">Homarus americanus</name>
    <name type="common">American lobster</name>
    <dbReference type="NCBI Taxonomy" id="6706"/>
    <lineage>
        <taxon>Eukaryota</taxon>
        <taxon>Metazoa</taxon>
        <taxon>Ecdysozoa</taxon>
        <taxon>Arthropoda</taxon>
        <taxon>Crustacea</taxon>
        <taxon>Multicrustacea</taxon>
        <taxon>Malacostraca</taxon>
        <taxon>Eumalacostraca</taxon>
        <taxon>Eucarida</taxon>
        <taxon>Decapoda</taxon>
        <taxon>Pleocyemata</taxon>
        <taxon>Astacidea</taxon>
        <taxon>Nephropoidea</taxon>
        <taxon>Nephropidae</taxon>
        <taxon>Homarus</taxon>
    </lineage>
</organism>
<dbReference type="Proteomes" id="UP000747542">
    <property type="component" value="Unassembled WGS sequence"/>
</dbReference>
<keyword evidence="1" id="KW-0479">Metal-binding</keyword>
<dbReference type="GO" id="GO:0008270">
    <property type="term" value="F:zinc ion binding"/>
    <property type="evidence" value="ECO:0007669"/>
    <property type="project" value="UniProtKB-KW"/>
</dbReference>
<dbReference type="GO" id="GO:0003676">
    <property type="term" value="F:nucleic acid binding"/>
    <property type="evidence" value="ECO:0007669"/>
    <property type="project" value="InterPro"/>
</dbReference>
<dbReference type="PANTHER" id="PTHR46888:SF13">
    <property type="entry name" value="RIBONUCLEASE H"/>
    <property type="match status" value="1"/>
</dbReference>
<dbReference type="InterPro" id="IPR036875">
    <property type="entry name" value="Znf_CCHC_sf"/>
</dbReference>
<dbReference type="SMART" id="SM00343">
    <property type="entry name" value="ZnF_C2HC"/>
    <property type="match status" value="2"/>
</dbReference>
<dbReference type="Pfam" id="PF00098">
    <property type="entry name" value="zf-CCHC"/>
    <property type="match status" value="1"/>
</dbReference>
<keyword evidence="4" id="KW-1185">Reference proteome</keyword>
<protein>
    <submittedName>
        <fullName evidence="3">Putative pol Retrovirus-related Pol polyprotein from transposon-like 21</fullName>
    </submittedName>
</protein>
<keyword evidence="1" id="KW-0863">Zinc-finger</keyword>
<name>A0A8J5JJ40_HOMAM</name>
<dbReference type="PROSITE" id="PS50158">
    <property type="entry name" value="ZF_CCHC"/>
    <property type="match status" value="2"/>
</dbReference>
<evidence type="ECO:0000313" key="4">
    <source>
        <dbReference type="Proteomes" id="UP000747542"/>
    </source>
</evidence>
<evidence type="ECO:0000259" key="2">
    <source>
        <dbReference type="PROSITE" id="PS50158"/>
    </source>
</evidence>
<dbReference type="SUPFAM" id="SSF57756">
    <property type="entry name" value="Retrovirus zinc finger-like domains"/>
    <property type="match status" value="2"/>
</dbReference>
<feature type="domain" description="CCHC-type" evidence="2">
    <location>
        <begin position="86"/>
        <end position="101"/>
    </location>
</feature>
<dbReference type="EMBL" id="JAHLQT010038275">
    <property type="protein sequence ID" value="KAG7156903.1"/>
    <property type="molecule type" value="Genomic_DNA"/>
</dbReference>
<sequence length="288" mass="31229">ARPQIKCFACGEIGHANYECQSGPKSAALTVAGRPRNICNKSGKGFVIKEKDGRQNSSTASSSKVNFRGNSGAFSKTYAKTKAIVCFYCKKPGHVITNCPKLEAKKEEPVLQFGPLEKSQTLRNKVQTLPSVDSELCIADSNTPGNDENDLGIENLLDSQDDSFDSDIGGRDGGFVSGIVKVGVSVELPVPGVQMLLSNDLAGDKVVPEPIMCENQFDEEATVEVNHVVKNEDVLADSKKRKPDGDKQYNEIVYPACVVTRAMSKRREEFDGDLGIGDIFSKEDLMTT</sequence>
<dbReference type="Gene3D" id="4.10.60.10">
    <property type="entry name" value="Zinc finger, CCHC-type"/>
    <property type="match status" value="1"/>
</dbReference>
<comment type="caution">
    <text evidence="3">The sequence shown here is derived from an EMBL/GenBank/DDBJ whole genome shotgun (WGS) entry which is preliminary data.</text>
</comment>
<evidence type="ECO:0000256" key="1">
    <source>
        <dbReference type="PROSITE-ProRule" id="PRU00047"/>
    </source>
</evidence>
<dbReference type="PANTHER" id="PTHR46888">
    <property type="entry name" value="ZINC KNUCKLE DOMAINCONTAINING PROTEIN-RELATED"/>
    <property type="match status" value="1"/>
</dbReference>
<reference evidence="3" key="1">
    <citation type="journal article" date="2021" name="Sci. Adv.">
        <title>The American lobster genome reveals insights on longevity, neural, and immune adaptations.</title>
        <authorList>
            <person name="Polinski J.M."/>
            <person name="Zimin A.V."/>
            <person name="Clark K.F."/>
            <person name="Kohn A.B."/>
            <person name="Sadowski N."/>
            <person name="Timp W."/>
            <person name="Ptitsyn A."/>
            <person name="Khanna P."/>
            <person name="Romanova D.Y."/>
            <person name="Williams P."/>
            <person name="Greenwood S.J."/>
            <person name="Moroz L.L."/>
            <person name="Walt D.R."/>
            <person name="Bodnar A.G."/>
        </authorList>
    </citation>
    <scope>NUCLEOTIDE SEQUENCE</scope>
    <source>
        <strain evidence="3">GMGI-L3</strain>
    </source>
</reference>
<keyword evidence="1" id="KW-0862">Zinc</keyword>
<dbReference type="AlphaFoldDB" id="A0A8J5JJ40"/>
<feature type="domain" description="CCHC-type" evidence="2">
    <location>
        <begin position="6"/>
        <end position="22"/>
    </location>
</feature>
<accession>A0A8J5JJ40</accession>
<proteinExistence type="predicted"/>